<evidence type="ECO:0000313" key="14">
    <source>
        <dbReference type="Proteomes" id="UP000238220"/>
    </source>
</evidence>
<evidence type="ECO:0000256" key="8">
    <source>
        <dbReference type="ARBA" id="ARBA00023125"/>
    </source>
</evidence>
<comment type="caution">
    <text evidence="13">The sequence shown here is derived from an EMBL/GenBank/DDBJ whole genome shotgun (WGS) entry which is preliminary data.</text>
</comment>
<comment type="function">
    <text evidence="10">Sigma factors are initiation factors that promote the attachment of RNA polymerase to specific initiation sites and are then released.</text>
</comment>
<dbReference type="Pfam" id="PF04963">
    <property type="entry name" value="Sigma54_CBD"/>
    <property type="match status" value="1"/>
</dbReference>
<evidence type="ECO:0000259" key="12">
    <source>
        <dbReference type="Pfam" id="PF04963"/>
    </source>
</evidence>
<evidence type="ECO:0000256" key="6">
    <source>
        <dbReference type="ARBA" id="ARBA00023015"/>
    </source>
</evidence>
<keyword evidence="3 10" id="KW-0240">DNA-directed RNA polymerase</keyword>
<dbReference type="InterPro" id="IPR038709">
    <property type="entry name" value="RpoN_core-bd_sf"/>
</dbReference>
<comment type="similarity">
    <text evidence="1 10">Belongs to the sigma-54 factor family.</text>
</comment>
<evidence type="ECO:0000256" key="7">
    <source>
        <dbReference type="ARBA" id="ARBA00023082"/>
    </source>
</evidence>
<dbReference type="PIRSF" id="PIRSF000774">
    <property type="entry name" value="RpoN"/>
    <property type="match status" value="1"/>
</dbReference>
<dbReference type="GO" id="GO:0016987">
    <property type="term" value="F:sigma factor activity"/>
    <property type="evidence" value="ECO:0007669"/>
    <property type="project" value="UniProtKB-KW"/>
</dbReference>
<dbReference type="InterPro" id="IPR007634">
    <property type="entry name" value="RNA_pol_sigma_54_DNA-bd"/>
</dbReference>
<evidence type="ECO:0000256" key="3">
    <source>
        <dbReference type="ARBA" id="ARBA00022478"/>
    </source>
</evidence>
<dbReference type="NCBIfam" id="TIGR02395">
    <property type="entry name" value="rpoN_sigma"/>
    <property type="match status" value="1"/>
</dbReference>
<dbReference type="GO" id="GO:0001216">
    <property type="term" value="F:DNA-binding transcription activator activity"/>
    <property type="evidence" value="ECO:0007669"/>
    <property type="project" value="InterPro"/>
</dbReference>
<dbReference type="Gene3D" id="1.10.10.1330">
    <property type="entry name" value="RNA polymerase sigma-54 factor, core-binding domain"/>
    <property type="match status" value="1"/>
</dbReference>
<dbReference type="RefSeq" id="WP_104232174.1">
    <property type="nucleotide sequence ID" value="NZ_PSNW01000016.1"/>
</dbReference>
<feature type="domain" description="RNA polymerase sigma factor 54 core-binding" evidence="12">
    <location>
        <begin position="87"/>
        <end position="268"/>
    </location>
</feature>
<dbReference type="Pfam" id="PF00309">
    <property type="entry name" value="Sigma54_AID"/>
    <property type="match status" value="1"/>
</dbReference>
<evidence type="ECO:0000256" key="9">
    <source>
        <dbReference type="ARBA" id="ARBA00023163"/>
    </source>
</evidence>
<dbReference type="EMBL" id="PSNW01000016">
    <property type="protein sequence ID" value="PPE72018.1"/>
    <property type="molecule type" value="Genomic_DNA"/>
</dbReference>
<dbReference type="GO" id="GO:0003677">
    <property type="term" value="F:DNA binding"/>
    <property type="evidence" value="ECO:0007669"/>
    <property type="project" value="UniProtKB-KW"/>
</dbReference>
<dbReference type="Proteomes" id="UP000238220">
    <property type="component" value="Unassembled WGS sequence"/>
</dbReference>
<accession>A0A2S5TB00</accession>
<protein>
    <recommendedName>
        <fullName evidence="2 10">RNA polymerase sigma-54 factor</fullName>
    </recommendedName>
</protein>
<evidence type="ECO:0000259" key="11">
    <source>
        <dbReference type="Pfam" id="PF04552"/>
    </source>
</evidence>
<dbReference type="GO" id="GO:0000428">
    <property type="term" value="C:DNA-directed RNA polymerase complex"/>
    <property type="evidence" value="ECO:0007669"/>
    <property type="project" value="UniProtKB-KW"/>
</dbReference>
<keyword evidence="6 10" id="KW-0805">Transcription regulation</keyword>
<dbReference type="Pfam" id="PF04552">
    <property type="entry name" value="Sigma54_DBD"/>
    <property type="match status" value="1"/>
</dbReference>
<evidence type="ECO:0000256" key="10">
    <source>
        <dbReference type="PIRNR" id="PIRNR000774"/>
    </source>
</evidence>
<keyword evidence="4 10" id="KW-0808">Transferase</keyword>
<sequence>MTAMISMGLRQNLSLSPQLQQAMQMLQMSTLDFEQLLRESASSNPFLEIDEAEADTPEAADQGFAFERVPATAAAFDGDPMERLPEPGGLGAVLRRQLYGSRCTARELAAAEAVIDSLDEDGYLRDDVPAGVAEPPLRDEEIAAAIDLVRSFEPAGVGARNLVDCLLLQLDAEPRPATAHVLARAILREHLPLLEKREFHLIERRLQCAEGDLRRALQLIRHLDPAPAHRYAAPASQYIVPDVMAVRRGRHFVARLNPTLHSGVRLNQGCIDLFRRNCRRGEHPQLSGQLRDARWLLRNACRRGETILRLASHIVDHQQAFFLAGDVGLQPMTARDIAAKLGLHESTVSRAAAHKFIATPRGCFELRHFLTRELAGEQGSCSAGAARSLIRTMIESESPGSPLSDISIARALQSGGMNIARRTVTKYRNMLKLPAVEFRRSSARPGE</sequence>
<evidence type="ECO:0000256" key="4">
    <source>
        <dbReference type="ARBA" id="ARBA00022679"/>
    </source>
</evidence>
<gene>
    <name evidence="13" type="primary">rpoN</name>
    <name evidence="13" type="ORF">C3942_20175</name>
</gene>
<feature type="domain" description="RNA polymerase sigma factor 54 DNA-binding" evidence="11">
    <location>
        <begin position="288"/>
        <end position="440"/>
    </location>
</feature>
<dbReference type="GO" id="GO:0016779">
    <property type="term" value="F:nucleotidyltransferase activity"/>
    <property type="evidence" value="ECO:0007669"/>
    <property type="project" value="UniProtKB-KW"/>
</dbReference>
<dbReference type="InterPro" id="IPR007046">
    <property type="entry name" value="RNA_pol_sigma_54_core-bd"/>
</dbReference>
<dbReference type="InterPro" id="IPR000394">
    <property type="entry name" value="RNA_pol_sigma_54"/>
</dbReference>
<dbReference type="AlphaFoldDB" id="A0A2S5TB00"/>
<dbReference type="Gene3D" id="1.10.10.60">
    <property type="entry name" value="Homeodomain-like"/>
    <property type="match status" value="1"/>
</dbReference>
<keyword evidence="8 10" id="KW-0238">DNA-binding</keyword>
<dbReference type="PANTHER" id="PTHR32248">
    <property type="entry name" value="RNA POLYMERASE SIGMA-54 FACTOR"/>
    <property type="match status" value="1"/>
</dbReference>
<keyword evidence="7 10" id="KW-0731">Sigma factor</keyword>
<keyword evidence="9 10" id="KW-0804">Transcription</keyword>
<keyword evidence="5 10" id="KW-0548">Nucleotidyltransferase</keyword>
<dbReference type="PRINTS" id="PR00045">
    <property type="entry name" value="SIGMA54FCT"/>
</dbReference>
<dbReference type="GO" id="GO:0006352">
    <property type="term" value="P:DNA-templated transcription initiation"/>
    <property type="evidence" value="ECO:0007669"/>
    <property type="project" value="InterPro"/>
</dbReference>
<dbReference type="OrthoDB" id="9814402at2"/>
<dbReference type="PROSITE" id="PS50044">
    <property type="entry name" value="SIGMA54_3"/>
    <property type="match status" value="1"/>
</dbReference>
<evidence type="ECO:0000256" key="5">
    <source>
        <dbReference type="ARBA" id="ARBA00022695"/>
    </source>
</evidence>
<name>A0A2S5TB00_9GAMM</name>
<dbReference type="PROSITE" id="PS00718">
    <property type="entry name" value="SIGMA54_2"/>
    <property type="match status" value="1"/>
</dbReference>
<reference evidence="13 14" key="1">
    <citation type="submission" date="2018-02" db="EMBL/GenBank/DDBJ databases">
        <title>Genome sequencing of Solimonas sp. HR-BB.</title>
        <authorList>
            <person name="Lee Y."/>
            <person name="Jeon C.O."/>
        </authorList>
    </citation>
    <scope>NUCLEOTIDE SEQUENCE [LARGE SCALE GENOMIC DNA]</scope>
    <source>
        <strain evidence="13 14">HR-BB</strain>
    </source>
</reference>
<proteinExistence type="inferred from homology"/>
<organism evidence="13 14">
    <name type="scientific">Solimonas fluminis</name>
    <dbReference type="NCBI Taxonomy" id="2086571"/>
    <lineage>
        <taxon>Bacteria</taxon>
        <taxon>Pseudomonadati</taxon>
        <taxon>Pseudomonadota</taxon>
        <taxon>Gammaproteobacteria</taxon>
        <taxon>Nevskiales</taxon>
        <taxon>Nevskiaceae</taxon>
        <taxon>Solimonas</taxon>
    </lineage>
</organism>
<evidence type="ECO:0000313" key="13">
    <source>
        <dbReference type="EMBL" id="PPE72018.1"/>
    </source>
</evidence>
<evidence type="ECO:0000256" key="1">
    <source>
        <dbReference type="ARBA" id="ARBA00008798"/>
    </source>
</evidence>
<dbReference type="PANTHER" id="PTHR32248:SF4">
    <property type="entry name" value="RNA POLYMERASE SIGMA-54 FACTOR"/>
    <property type="match status" value="1"/>
</dbReference>
<keyword evidence="14" id="KW-1185">Reference proteome</keyword>
<evidence type="ECO:0000256" key="2">
    <source>
        <dbReference type="ARBA" id="ARBA00019942"/>
    </source>
</evidence>